<evidence type="ECO:0000256" key="2">
    <source>
        <dbReference type="ARBA" id="ARBA00023125"/>
    </source>
</evidence>
<sequence length="275" mass="29880">MSASCAAVPATGVACRAGQGAGQRVAAVATGAEPGRSLLPRKGSYWRCGPAGGDAGTGPPCRRRAEVNDLSHDVKRGRKYDQVVAGARDVFMQEGFEGASVDAIARAAGVSKATLYSYFTDKRQLFLEVARCECQRQSEQARAHALGGRSVRETLTDIAQRLTAFVLSDFGQSVFRLCVAEAERFPELGRAFYRSGPEQARRSIAEYFRQAVEAGELEIEDCDFAAEQFTELCKAHLWSRLMFNMVSEVTPADVDRIITAAVDMFLARYGTAASR</sequence>
<name>A0A8J6ZBI5_9RHOB</name>
<keyword evidence="7" id="KW-1185">Reference proteome</keyword>
<dbReference type="Pfam" id="PF14246">
    <property type="entry name" value="TetR_C_7"/>
    <property type="match status" value="1"/>
</dbReference>
<dbReference type="FunFam" id="1.10.10.60:FF:000141">
    <property type="entry name" value="TetR family transcriptional regulator"/>
    <property type="match status" value="1"/>
</dbReference>
<proteinExistence type="predicted"/>
<dbReference type="PROSITE" id="PS50977">
    <property type="entry name" value="HTH_TETR_2"/>
    <property type="match status" value="1"/>
</dbReference>
<evidence type="ECO:0000313" key="6">
    <source>
        <dbReference type="EMBL" id="MBE3639665.1"/>
    </source>
</evidence>
<dbReference type="Pfam" id="PF00440">
    <property type="entry name" value="TetR_N"/>
    <property type="match status" value="1"/>
</dbReference>
<dbReference type="Proteomes" id="UP000609121">
    <property type="component" value="Unassembled WGS sequence"/>
</dbReference>
<evidence type="ECO:0000256" key="1">
    <source>
        <dbReference type="ARBA" id="ARBA00023015"/>
    </source>
</evidence>
<dbReference type="PROSITE" id="PS01081">
    <property type="entry name" value="HTH_TETR_1"/>
    <property type="match status" value="1"/>
</dbReference>
<accession>A0A8J6ZBI5</accession>
<dbReference type="Gene3D" id="1.10.10.60">
    <property type="entry name" value="Homeodomain-like"/>
    <property type="match status" value="1"/>
</dbReference>
<dbReference type="GO" id="GO:0000976">
    <property type="term" value="F:transcription cis-regulatory region binding"/>
    <property type="evidence" value="ECO:0007669"/>
    <property type="project" value="TreeGrafter"/>
</dbReference>
<dbReference type="InterPro" id="IPR009057">
    <property type="entry name" value="Homeodomain-like_sf"/>
</dbReference>
<dbReference type="AlphaFoldDB" id="A0A8J6ZBI5"/>
<reference evidence="6" key="1">
    <citation type="submission" date="2020-09" db="EMBL/GenBank/DDBJ databases">
        <title>A novel bacterium of genus Mangrovicoccus, isolated from South China Sea.</title>
        <authorList>
            <person name="Huang H."/>
            <person name="Mo K."/>
            <person name="Hu Y."/>
        </authorList>
    </citation>
    <scope>NUCLEOTIDE SEQUENCE</scope>
    <source>
        <strain evidence="6">HB182678</strain>
    </source>
</reference>
<comment type="caution">
    <text evidence="6">The sequence shown here is derived from an EMBL/GenBank/DDBJ whole genome shotgun (WGS) entry which is preliminary data.</text>
</comment>
<dbReference type="PANTHER" id="PTHR30055:SF146">
    <property type="entry name" value="HTH-TYPE TRANSCRIPTIONAL DUAL REGULATOR CECR"/>
    <property type="match status" value="1"/>
</dbReference>
<dbReference type="PANTHER" id="PTHR30055">
    <property type="entry name" value="HTH-TYPE TRANSCRIPTIONAL REGULATOR RUTR"/>
    <property type="match status" value="1"/>
</dbReference>
<organism evidence="6 7">
    <name type="scientific">Mangrovicoccus algicola</name>
    <dbReference type="NCBI Taxonomy" id="2771008"/>
    <lineage>
        <taxon>Bacteria</taxon>
        <taxon>Pseudomonadati</taxon>
        <taxon>Pseudomonadota</taxon>
        <taxon>Alphaproteobacteria</taxon>
        <taxon>Rhodobacterales</taxon>
        <taxon>Paracoccaceae</taxon>
        <taxon>Mangrovicoccus</taxon>
    </lineage>
</organism>
<dbReference type="EMBL" id="JACVXA010000054">
    <property type="protein sequence ID" value="MBE3639665.1"/>
    <property type="molecule type" value="Genomic_DNA"/>
</dbReference>
<feature type="domain" description="HTH tetR-type" evidence="5">
    <location>
        <begin position="77"/>
        <end position="137"/>
    </location>
</feature>
<evidence type="ECO:0000259" key="5">
    <source>
        <dbReference type="PROSITE" id="PS50977"/>
    </source>
</evidence>
<dbReference type="InterPro" id="IPR050109">
    <property type="entry name" value="HTH-type_TetR-like_transc_reg"/>
</dbReference>
<protein>
    <submittedName>
        <fullName evidence="6">TetR/AcrR family transcriptional regulator</fullName>
    </submittedName>
</protein>
<dbReference type="InterPro" id="IPR023772">
    <property type="entry name" value="DNA-bd_HTH_TetR-type_CS"/>
</dbReference>
<dbReference type="SUPFAM" id="SSF46689">
    <property type="entry name" value="Homeodomain-like"/>
    <property type="match status" value="1"/>
</dbReference>
<dbReference type="InterPro" id="IPR036271">
    <property type="entry name" value="Tet_transcr_reg_TetR-rel_C_sf"/>
</dbReference>
<evidence type="ECO:0000256" key="4">
    <source>
        <dbReference type="PROSITE-ProRule" id="PRU00335"/>
    </source>
</evidence>
<dbReference type="SUPFAM" id="SSF48498">
    <property type="entry name" value="Tetracyclin repressor-like, C-terminal domain"/>
    <property type="match status" value="1"/>
</dbReference>
<keyword evidence="3" id="KW-0804">Transcription</keyword>
<dbReference type="PRINTS" id="PR00455">
    <property type="entry name" value="HTHTETR"/>
</dbReference>
<dbReference type="Gene3D" id="1.10.357.10">
    <property type="entry name" value="Tetracycline Repressor, domain 2"/>
    <property type="match status" value="1"/>
</dbReference>
<gene>
    <name evidence="6" type="ORF">ICN82_15800</name>
</gene>
<dbReference type="InterPro" id="IPR039536">
    <property type="entry name" value="TetR_C_Proteobacteria"/>
</dbReference>
<feature type="DNA-binding region" description="H-T-H motif" evidence="4">
    <location>
        <begin position="100"/>
        <end position="119"/>
    </location>
</feature>
<dbReference type="InterPro" id="IPR001647">
    <property type="entry name" value="HTH_TetR"/>
</dbReference>
<dbReference type="GO" id="GO:0003700">
    <property type="term" value="F:DNA-binding transcription factor activity"/>
    <property type="evidence" value="ECO:0007669"/>
    <property type="project" value="TreeGrafter"/>
</dbReference>
<evidence type="ECO:0000256" key="3">
    <source>
        <dbReference type="ARBA" id="ARBA00023163"/>
    </source>
</evidence>
<evidence type="ECO:0000313" key="7">
    <source>
        <dbReference type="Proteomes" id="UP000609121"/>
    </source>
</evidence>
<keyword evidence="2 4" id="KW-0238">DNA-binding</keyword>
<keyword evidence="1" id="KW-0805">Transcription regulation</keyword>